<accession>A0A914DE33</accession>
<proteinExistence type="predicted"/>
<evidence type="ECO:0000313" key="1">
    <source>
        <dbReference type="Proteomes" id="UP000887540"/>
    </source>
</evidence>
<reference evidence="2" key="1">
    <citation type="submission" date="2022-11" db="UniProtKB">
        <authorList>
            <consortium name="WormBaseParasite"/>
        </authorList>
    </citation>
    <scope>IDENTIFICATION</scope>
</reference>
<organism evidence="1 2">
    <name type="scientific">Acrobeloides nanus</name>
    <dbReference type="NCBI Taxonomy" id="290746"/>
    <lineage>
        <taxon>Eukaryota</taxon>
        <taxon>Metazoa</taxon>
        <taxon>Ecdysozoa</taxon>
        <taxon>Nematoda</taxon>
        <taxon>Chromadorea</taxon>
        <taxon>Rhabditida</taxon>
        <taxon>Tylenchina</taxon>
        <taxon>Cephalobomorpha</taxon>
        <taxon>Cephaloboidea</taxon>
        <taxon>Cephalobidae</taxon>
        <taxon>Acrobeloides</taxon>
    </lineage>
</organism>
<dbReference type="WBParaSite" id="ACRNAN_scaffold24657.g23124.t1">
    <property type="protein sequence ID" value="ACRNAN_scaffold24657.g23124.t1"/>
    <property type="gene ID" value="ACRNAN_scaffold24657.g23124"/>
</dbReference>
<dbReference type="Proteomes" id="UP000887540">
    <property type="component" value="Unplaced"/>
</dbReference>
<sequence length="86" mass="10343">MLDRYNEVDISVYSSSTDENRSEEAHYYGSEEIELINNREVEVLYAERHQFLNQATYTHQHQPYPPPLLQDPFLYLKFLYDNNLNI</sequence>
<name>A0A914DE33_9BILA</name>
<protein>
    <submittedName>
        <fullName evidence="2">Uncharacterized protein</fullName>
    </submittedName>
</protein>
<dbReference type="AlphaFoldDB" id="A0A914DE33"/>
<keyword evidence="1" id="KW-1185">Reference proteome</keyword>
<evidence type="ECO:0000313" key="2">
    <source>
        <dbReference type="WBParaSite" id="ACRNAN_scaffold24657.g23124.t1"/>
    </source>
</evidence>